<evidence type="ECO:0000256" key="4">
    <source>
        <dbReference type="ARBA" id="ARBA00022553"/>
    </source>
</evidence>
<dbReference type="InterPro" id="IPR036097">
    <property type="entry name" value="HisK_dim/P_sf"/>
</dbReference>
<protein>
    <recommendedName>
        <fullName evidence="3">histidine kinase</fullName>
        <ecNumber evidence="3">2.7.13.3</ecNumber>
    </recommendedName>
</protein>
<gene>
    <name evidence="14" type="ORF">EF834_02695</name>
</gene>
<evidence type="ECO:0000256" key="9">
    <source>
        <dbReference type="ARBA" id="ARBA00023012"/>
    </source>
</evidence>
<dbReference type="Gene3D" id="3.30.565.10">
    <property type="entry name" value="Histidine kinase-like ATPase, C-terminal domain"/>
    <property type="match status" value="1"/>
</dbReference>
<evidence type="ECO:0000256" key="8">
    <source>
        <dbReference type="ARBA" id="ARBA00022989"/>
    </source>
</evidence>
<keyword evidence="4" id="KW-0597">Phosphoprotein</keyword>
<dbReference type="PROSITE" id="PS50885">
    <property type="entry name" value="HAMP"/>
    <property type="match status" value="1"/>
</dbReference>
<feature type="domain" description="Histidine kinase" evidence="12">
    <location>
        <begin position="164"/>
        <end position="380"/>
    </location>
</feature>
<evidence type="ECO:0000256" key="11">
    <source>
        <dbReference type="SAM" id="Phobius"/>
    </source>
</evidence>
<dbReference type="Pfam" id="PF00512">
    <property type="entry name" value="HisKA"/>
    <property type="match status" value="1"/>
</dbReference>
<keyword evidence="5" id="KW-0808">Transferase</keyword>
<name>A0A3S3AQZ5_9NOCA</name>
<dbReference type="InterPro" id="IPR005467">
    <property type="entry name" value="His_kinase_dom"/>
</dbReference>
<evidence type="ECO:0000256" key="3">
    <source>
        <dbReference type="ARBA" id="ARBA00012438"/>
    </source>
</evidence>
<dbReference type="InterPro" id="IPR003661">
    <property type="entry name" value="HisK_dim/P_dom"/>
</dbReference>
<evidence type="ECO:0000256" key="1">
    <source>
        <dbReference type="ARBA" id="ARBA00000085"/>
    </source>
</evidence>
<dbReference type="InterPro" id="IPR004358">
    <property type="entry name" value="Sig_transdc_His_kin-like_C"/>
</dbReference>
<comment type="caution">
    <text evidence="14">The sequence shown here is derived from an EMBL/GenBank/DDBJ whole genome shotgun (WGS) entry which is preliminary data.</text>
</comment>
<evidence type="ECO:0000259" key="13">
    <source>
        <dbReference type="PROSITE" id="PS50885"/>
    </source>
</evidence>
<evidence type="ECO:0000256" key="2">
    <source>
        <dbReference type="ARBA" id="ARBA00004236"/>
    </source>
</evidence>
<dbReference type="Gene3D" id="6.10.340.10">
    <property type="match status" value="1"/>
</dbReference>
<evidence type="ECO:0000313" key="15">
    <source>
        <dbReference type="Proteomes" id="UP000284333"/>
    </source>
</evidence>
<dbReference type="InterPro" id="IPR036890">
    <property type="entry name" value="HATPase_C_sf"/>
</dbReference>
<sequence>MKAPHSTGSLISGRVTGGPGIGLRLLLAQSMVVVAGGATSWVVAGLVGPSLFREHLEQAGLPDSSEEQFHAEQAYRSATVISLTVAIGAAVLAVLVVTWYFSRRLQHSVNEVSSAATAVADGRYGIRVSPPHLGEDFSALARAFNRMATRLESVESTRRQLLADLAHEIRTPVSVLEAYMEALEDGVETLDTDTMTMLRAQIRRLARFSDDVSALSHAEGGLKSIEPTWVAPDAVISTAVMAAADRYAAKEVALTSHVPADLPQLWADPVRLGQVLGNVLDNALRHTPRGGRVSVTVERRHQVLVFAVTDNGDGIPAEHLPYLFERFYRVDAARDREHGGAGIGLAIAKALVEAQQGQIAASSRGLGLGSTFTITFPLHRDQR</sequence>
<dbReference type="SMART" id="SM00304">
    <property type="entry name" value="HAMP"/>
    <property type="match status" value="1"/>
</dbReference>
<reference evidence="14 15" key="1">
    <citation type="submission" date="2018-11" db="EMBL/GenBank/DDBJ databases">
        <title>Rhodococcus spongicola sp. nov. and Rhodococcus xishaensis sp. nov. from marine sponges.</title>
        <authorList>
            <person name="Li L."/>
            <person name="Lin H.W."/>
        </authorList>
    </citation>
    <scope>NUCLEOTIDE SEQUENCE [LARGE SCALE GENOMIC DNA]</scope>
    <source>
        <strain evidence="14 15">LHW50502</strain>
    </source>
</reference>
<keyword evidence="6 11" id="KW-0812">Transmembrane</keyword>
<dbReference type="PRINTS" id="PR00344">
    <property type="entry name" value="BCTRLSENSOR"/>
</dbReference>
<dbReference type="EC" id="2.7.13.3" evidence="3"/>
<dbReference type="SMART" id="SM00387">
    <property type="entry name" value="HATPase_c"/>
    <property type="match status" value="1"/>
</dbReference>
<keyword evidence="9" id="KW-0902">Two-component regulatory system</keyword>
<keyword evidence="7" id="KW-0418">Kinase</keyword>
<keyword evidence="15" id="KW-1185">Reference proteome</keyword>
<dbReference type="SUPFAM" id="SSF47384">
    <property type="entry name" value="Homodimeric domain of signal transducing histidine kinase"/>
    <property type="match status" value="1"/>
</dbReference>
<keyword evidence="8 11" id="KW-1133">Transmembrane helix</keyword>
<organism evidence="14 15">
    <name type="scientific">Rhodococcus spongiicola</name>
    <dbReference type="NCBI Taxonomy" id="2487352"/>
    <lineage>
        <taxon>Bacteria</taxon>
        <taxon>Bacillati</taxon>
        <taxon>Actinomycetota</taxon>
        <taxon>Actinomycetes</taxon>
        <taxon>Mycobacteriales</taxon>
        <taxon>Nocardiaceae</taxon>
        <taxon>Rhodococcus</taxon>
    </lineage>
</organism>
<comment type="catalytic activity">
    <reaction evidence="1">
        <text>ATP + protein L-histidine = ADP + protein N-phospho-L-histidine.</text>
        <dbReference type="EC" id="2.7.13.3"/>
    </reaction>
</comment>
<dbReference type="Proteomes" id="UP000284333">
    <property type="component" value="Unassembled WGS sequence"/>
</dbReference>
<dbReference type="PROSITE" id="PS50109">
    <property type="entry name" value="HIS_KIN"/>
    <property type="match status" value="1"/>
</dbReference>
<dbReference type="CDD" id="cd00075">
    <property type="entry name" value="HATPase"/>
    <property type="match status" value="1"/>
</dbReference>
<dbReference type="RefSeq" id="WP_127945517.1">
    <property type="nucleotide sequence ID" value="NZ_RKLN01000001.1"/>
</dbReference>
<dbReference type="EMBL" id="RKLN01000001">
    <property type="protein sequence ID" value="RVW06361.1"/>
    <property type="molecule type" value="Genomic_DNA"/>
</dbReference>
<keyword evidence="10 11" id="KW-0472">Membrane</keyword>
<dbReference type="Gene3D" id="1.10.287.130">
    <property type="match status" value="1"/>
</dbReference>
<proteinExistence type="predicted"/>
<evidence type="ECO:0000256" key="7">
    <source>
        <dbReference type="ARBA" id="ARBA00022777"/>
    </source>
</evidence>
<dbReference type="GO" id="GO:0005886">
    <property type="term" value="C:plasma membrane"/>
    <property type="evidence" value="ECO:0007669"/>
    <property type="project" value="UniProtKB-SubCell"/>
</dbReference>
<evidence type="ECO:0000313" key="14">
    <source>
        <dbReference type="EMBL" id="RVW06361.1"/>
    </source>
</evidence>
<dbReference type="AlphaFoldDB" id="A0A3S3AQZ5"/>
<comment type="subcellular location">
    <subcellularLocation>
        <location evidence="2">Cell membrane</location>
    </subcellularLocation>
</comment>
<evidence type="ECO:0000256" key="6">
    <source>
        <dbReference type="ARBA" id="ARBA00022692"/>
    </source>
</evidence>
<dbReference type="InterPro" id="IPR050428">
    <property type="entry name" value="TCS_sensor_his_kinase"/>
</dbReference>
<dbReference type="SUPFAM" id="SSF55874">
    <property type="entry name" value="ATPase domain of HSP90 chaperone/DNA topoisomerase II/histidine kinase"/>
    <property type="match status" value="1"/>
</dbReference>
<evidence type="ECO:0000256" key="5">
    <source>
        <dbReference type="ARBA" id="ARBA00022679"/>
    </source>
</evidence>
<feature type="transmembrane region" description="Helical" evidence="11">
    <location>
        <begin position="80"/>
        <end position="101"/>
    </location>
</feature>
<dbReference type="CDD" id="cd00082">
    <property type="entry name" value="HisKA"/>
    <property type="match status" value="1"/>
</dbReference>
<evidence type="ECO:0000256" key="10">
    <source>
        <dbReference type="ARBA" id="ARBA00023136"/>
    </source>
</evidence>
<dbReference type="SMART" id="SM00388">
    <property type="entry name" value="HisKA"/>
    <property type="match status" value="1"/>
</dbReference>
<dbReference type="GO" id="GO:0000155">
    <property type="term" value="F:phosphorelay sensor kinase activity"/>
    <property type="evidence" value="ECO:0007669"/>
    <property type="project" value="InterPro"/>
</dbReference>
<dbReference type="Pfam" id="PF02518">
    <property type="entry name" value="HATPase_c"/>
    <property type="match status" value="1"/>
</dbReference>
<feature type="transmembrane region" description="Helical" evidence="11">
    <location>
        <begin position="21"/>
        <end position="44"/>
    </location>
</feature>
<feature type="domain" description="HAMP" evidence="13">
    <location>
        <begin position="103"/>
        <end position="156"/>
    </location>
</feature>
<dbReference type="FunFam" id="3.30.565.10:FF:000006">
    <property type="entry name" value="Sensor histidine kinase WalK"/>
    <property type="match status" value="1"/>
</dbReference>
<dbReference type="PANTHER" id="PTHR45436">
    <property type="entry name" value="SENSOR HISTIDINE KINASE YKOH"/>
    <property type="match status" value="1"/>
</dbReference>
<dbReference type="SUPFAM" id="SSF158472">
    <property type="entry name" value="HAMP domain-like"/>
    <property type="match status" value="1"/>
</dbReference>
<dbReference type="Pfam" id="PF00672">
    <property type="entry name" value="HAMP"/>
    <property type="match status" value="1"/>
</dbReference>
<dbReference type="PANTHER" id="PTHR45436:SF5">
    <property type="entry name" value="SENSOR HISTIDINE KINASE TRCS"/>
    <property type="match status" value="1"/>
</dbReference>
<dbReference type="InterPro" id="IPR003660">
    <property type="entry name" value="HAMP_dom"/>
</dbReference>
<dbReference type="OrthoDB" id="9757990at2"/>
<dbReference type="InterPro" id="IPR003594">
    <property type="entry name" value="HATPase_dom"/>
</dbReference>
<evidence type="ECO:0000259" key="12">
    <source>
        <dbReference type="PROSITE" id="PS50109"/>
    </source>
</evidence>
<dbReference type="CDD" id="cd06225">
    <property type="entry name" value="HAMP"/>
    <property type="match status" value="1"/>
</dbReference>
<accession>A0A3S3AQZ5</accession>